<dbReference type="OrthoDB" id="1394818at2759"/>
<keyword evidence="2" id="KW-0597">Phosphoprotein</keyword>
<evidence type="ECO:0000256" key="8">
    <source>
        <dbReference type="ARBA" id="ARBA00023136"/>
    </source>
</evidence>
<evidence type="ECO:0000256" key="1">
    <source>
        <dbReference type="ARBA" id="ARBA00004479"/>
    </source>
</evidence>
<keyword evidence="6" id="KW-0677">Repeat</keyword>
<evidence type="ECO:0000256" key="2">
    <source>
        <dbReference type="ARBA" id="ARBA00022553"/>
    </source>
</evidence>
<keyword evidence="8" id="KW-0472">Membrane</keyword>
<dbReference type="InterPro" id="IPR046956">
    <property type="entry name" value="RLP23-like"/>
</dbReference>
<organism evidence="11">
    <name type="scientific">Nicotiana tabacum</name>
    <name type="common">Common tobacco</name>
    <dbReference type="NCBI Taxonomy" id="4097"/>
    <lineage>
        <taxon>Eukaryota</taxon>
        <taxon>Viridiplantae</taxon>
        <taxon>Streptophyta</taxon>
        <taxon>Embryophyta</taxon>
        <taxon>Tracheophyta</taxon>
        <taxon>Spermatophyta</taxon>
        <taxon>Magnoliopsida</taxon>
        <taxon>eudicotyledons</taxon>
        <taxon>Gunneridae</taxon>
        <taxon>Pentapetalae</taxon>
        <taxon>asterids</taxon>
        <taxon>lamiids</taxon>
        <taxon>Solanales</taxon>
        <taxon>Solanaceae</taxon>
        <taxon>Nicotianoideae</taxon>
        <taxon>Nicotianeae</taxon>
        <taxon>Nicotiana</taxon>
    </lineage>
</organism>
<gene>
    <name evidence="11" type="primary">LOC107811680</name>
</gene>
<dbReference type="PANTHER" id="PTHR48061">
    <property type="entry name" value="LEUCINE-RICH REPEAT RECEPTOR PROTEIN KINASE EMS1-LIKE-RELATED"/>
    <property type="match status" value="1"/>
</dbReference>
<dbReference type="KEGG" id="nta:107811680"/>
<keyword evidence="4" id="KW-0812">Transmembrane</keyword>
<evidence type="ECO:0000256" key="5">
    <source>
        <dbReference type="ARBA" id="ARBA00022729"/>
    </source>
</evidence>
<dbReference type="Gene3D" id="3.80.10.10">
    <property type="entry name" value="Ribonuclease Inhibitor"/>
    <property type="match status" value="3"/>
</dbReference>
<keyword evidence="9" id="KW-0325">Glycoprotein</keyword>
<dbReference type="Pfam" id="PF00560">
    <property type="entry name" value="LRR_1"/>
    <property type="match status" value="5"/>
</dbReference>
<dbReference type="Pfam" id="PF08263">
    <property type="entry name" value="LRRNT_2"/>
    <property type="match status" value="1"/>
</dbReference>
<dbReference type="STRING" id="4097.A0A1S4BTD0"/>
<dbReference type="RefSeq" id="XP_016492141.1">
    <property type="nucleotide sequence ID" value="XM_016636655.1"/>
</dbReference>
<sequence>MTRSSMNPERQYLDVKYSNIYYQVRVTLTFKGRIPKSIGKLTQFESLDFSVNQLNGRIPDELVGLTFLSFLNLSFNQLSGRIPRGNQFQTFSADSFEGNAGLCDFPLKKTCSETKALNELPQPNSHSDHEIVDEKYISFSLGSSVSFGIIIWLLLYSRRYNELVDRLLFRILGQHKKSRSMNKSRRRSRWDENTDCCQWPGVSCDQEGHVLVLELDDETISGGVENSTSLFDLKYLEKLNLAYNYLYSTQIPKEIYQLTNLKYLNLSYAGFEGQIPMELSRLTKELYLDGVNISLNGSDWCSALSSSLPQLTVLSMIGCDISGPLDSALLNLHFLSIIRLDYNMLSTVVPEFLANFTKLTTLSLSKCNLRGVFPSKIFQIPTLHELDLYDNENLTGILPEFPRDGSLRDVDLSYTSFTGTLPDSIFNLTTLTKIDVLQIQNNRFSGEVHEFANASSSVLETLDLSNNHLNGSIPR</sequence>
<feature type="non-terminal residue" evidence="11">
    <location>
        <position position="475"/>
    </location>
</feature>
<dbReference type="SUPFAM" id="SSF52058">
    <property type="entry name" value="L domain-like"/>
    <property type="match status" value="2"/>
</dbReference>
<dbReference type="InterPro" id="IPR013210">
    <property type="entry name" value="LRR_N_plant-typ"/>
</dbReference>
<protein>
    <submittedName>
        <fullName evidence="11">Receptor-like protein 12</fullName>
    </submittedName>
</protein>
<dbReference type="InterPro" id="IPR001611">
    <property type="entry name" value="Leu-rich_rpt"/>
</dbReference>
<evidence type="ECO:0000256" key="9">
    <source>
        <dbReference type="ARBA" id="ARBA00023180"/>
    </source>
</evidence>
<keyword evidence="3" id="KW-0433">Leucine-rich repeat</keyword>
<dbReference type="GO" id="GO:0016020">
    <property type="term" value="C:membrane"/>
    <property type="evidence" value="ECO:0007669"/>
    <property type="project" value="UniProtKB-SubCell"/>
</dbReference>
<dbReference type="AlphaFoldDB" id="A0A1S4BTD0"/>
<dbReference type="InterPro" id="IPR032675">
    <property type="entry name" value="LRR_dom_sf"/>
</dbReference>
<evidence type="ECO:0000256" key="3">
    <source>
        <dbReference type="ARBA" id="ARBA00022614"/>
    </source>
</evidence>
<dbReference type="PANTHER" id="PTHR48061:SF19">
    <property type="entry name" value="RECEPTOR-LIKE PROTEIN 12"/>
    <property type="match status" value="1"/>
</dbReference>
<evidence type="ECO:0000259" key="10">
    <source>
        <dbReference type="Pfam" id="PF08263"/>
    </source>
</evidence>
<evidence type="ECO:0000313" key="11">
    <source>
        <dbReference type="RefSeq" id="XP_016492141.1"/>
    </source>
</evidence>
<evidence type="ECO:0000256" key="7">
    <source>
        <dbReference type="ARBA" id="ARBA00022989"/>
    </source>
</evidence>
<proteinExistence type="predicted"/>
<dbReference type="SMR" id="A0A1S4BTD0"/>
<name>A0A1S4BTD0_TOBAC</name>
<keyword evidence="7" id="KW-1133">Transmembrane helix</keyword>
<keyword evidence="5" id="KW-0732">Signal</keyword>
<evidence type="ECO:0000256" key="4">
    <source>
        <dbReference type="ARBA" id="ARBA00022692"/>
    </source>
</evidence>
<evidence type="ECO:0000256" key="6">
    <source>
        <dbReference type="ARBA" id="ARBA00022737"/>
    </source>
</evidence>
<feature type="domain" description="Leucine-rich repeat-containing N-terminal plant-type" evidence="10">
    <location>
        <begin position="181"/>
        <end position="205"/>
    </location>
</feature>
<comment type="subcellular location">
    <subcellularLocation>
        <location evidence="1">Membrane</location>
        <topology evidence="1">Single-pass type I membrane protein</topology>
    </subcellularLocation>
</comment>
<accession>A0A1S4BTD0</accession>
<dbReference type="PaxDb" id="4097-A0A1S4BTD0"/>
<reference evidence="11" key="1">
    <citation type="submission" date="2025-08" db="UniProtKB">
        <authorList>
            <consortium name="RefSeq"/>
        </authorList>
    </citation>
    <scope>IDENTIFICATION</scope>
</reference>
<dbReference type="FunFam" id="3.80.10.10:FF:000722">
    <property type="entry name" value="Leucine-rich repeat receptor-like protein kinase"/>
    <property type="match status" value="1"/>
</dbReference>